<name>A0A814LC48_ADIRI</name>
<accession>A0A814LC48</accession>
<dbReference type="AlphaFoldDB" id="A0A814LC48"/>
<organism evidence="2 3">
    <name type="scientific">Adineta ricciae</name>
    <name type="common">Rotifer</name>
    <dbReference type="NCBI Taxonomy" id="249248"/>
    <lineage>
        <taxon>Eukaryota</taxon>
        <taxon>Metazoa</taxon>
        <taxon>Spiralia</taxon>
        <taxon>Gnathifera</taxon>
        <taxon>Rotifera</taxon>
        <taxon>Eurotatoria</taxon>
        <taxon>Bdelloidea</taxon>
        <taxon>Adinetida</taxon>
        <taxon>Adinetidae</taxon>
        <taxon>Adineta</taxon>
    </lineage>
</organism>
<keyword evidence="1" id="KW-0472">Membrane</keyword>
<evidence type="ECO:0000313" key="2">
    <source>
        <dbReference type="EMBL" id="CAF1064099.1"/>
    </source>
</evidence>
<keyword evidence="1" id="KW-1133">Transmembrane helix</keyword>
<keyword evidence="1" id="KW-0812">Transmembrane</keyword>
<proteinExistence type="predicted"/>
<gene>
    <name evidence="2" type="ORF">EDS130_LOCUS18079</name>
</gene>
<dbReference type="EMBL" id="CAJNOJ010000083">
    <property type="protein sequence ID" value="CAF1064099.1"/>
    <property type="molecule type" value="Genomic_DNA"/>
</dbReference>
<feature type="transmembrane region" description="Helical" evidence="1">
    <location>
        <begin position="101"/>
        <end position="122"/>
    </location>
</feature>
<protein>
    <submittedName>
        <fullName evidence="2">Uncharacterized protein</fullName>
    </submittedName>
</protein>
<reference evidence="2" key="1">
    <citation type="submission" date="2021-02" db="EMBL/GenBank/DDBJ databases">
        <authorList>
            <person name="Nowell W R."/>
        </authorList>
    </citation>
    <scope>NUCLEOTIDE SEQUENCE</scope>
</reference>
<dbReference type="Proteomes" id="UP000663852">
    <property type="component" value="Unassembled WGS sequence"/>
</dbReference>
<evidence type="ECO:0000256" key="1">
    <source>
        <dbReference type="SAM" id="Phobius"/>
    </source>
</evidence>
<dbReference type="OrthoDB" id="10053926at2759"/>
<evidence type="ECO:0000313" key="3">
    <source>
        <dbReference type="Proteomes" id="UP000663852"/>
    </source>
</evidence>
<comment type="caution">
    <text evidence="2">The sequence shown here is derived from an EMBL/GenBank/DDBJ whole genome shotgun (WGS) entry which is preliminary data.</text>
</comment>
<sequence length="204" mass="22932">MITVEHQHQCSSKAITHNTSITYKFQGTYLIIDIEPTVNQADLSNDRSYYSRVKDYLPYDDESDVMSVVFVSLNITETTNITGTGNLTKTFSKRPNEDSSITNILVGIGIVAVALGLLVALIKLIRICYKMWQAEDDEENKTDQMKNAPLLPLSGSKVVRRNSSIRNPNAPIHRSSLNIETQMEIRQKRLSQTYSNTPPAVKKP</sequence>